<evidence type="ECO:0000313" key="9">
    <source>
        <dbReference type="EMBL" id="EGJ70777.1"/>
    </source>
</evidence>
<dbReference type="InterPro" id="IPR045569">
    <property type="entry name" value="Metalloprtase-TldD/E_C"/>
</dbReference>
<dbReference type="eggNOG" id="COG0312">
    <property type="taxonomic scope" value="Bacteria"/>
</dbReference>
<dbReference type="STRING" id="679937.Bcop_0559"/>
<evidence type="ECO:0000256" key="2">
    <source>
        <dbReference type="ARBA" id="ARBA00022670"/>
    </source>
</evidence>
<dbReference type="Gene3D" id="3.30.2290.10">
    <property type="entry name" value="PmbA/TldD superfamily"/>
    <property type="match status" value="1"/>
</dbReference>
<feature type="signal peptide" evidence="5">
    <location>
        <begin position="1"/>
        <end position="26"/>
    </location>
</feature>
<keyword evidence="10" id="KW-1185">Reference proteome</keyword>
<reference evidence="9 10" key="1">
    <citation type="journal article" date="2011" name="Stand. Genomic Sci.">
        <title>Non-contiguous finished genome sequence of Bacteroides coprosuis type strain (PC139).</title>
        <authorList>
            <person name="Land M."/>
            <person name="Held B."/>
            <person name="Gronow S."/>
            <person name="Abt B."/>
            <person name="Lucas S."/>
            <person name="Del Rio T.G."/>
            <person name="Nolan M."/>
            <person name="Tice H."/>
            <person name="Cheng J.F."/>
            <person name="Pitluck S."/>
            <person name="Liolios K."/>
            <person name="Pagani I."/>
            <person name="Ivanova N."/>
            <person name="Mavromatis K."/>
            <person name="Mikhailova N."/>
            <person name="Pati A."/>
            <person name="Tapia R."/>
            <person name="Han C."/>
            <person name="Goodwin L."/>
            <person name="Chen A."/>
            <person name="Palaniappan K."/>
            <person name="Hauser L."/>
            <person name="Brambilla E.M."/>
            <person name="Rohde M."/>
            <person name="Goker M."/>
            <person name="Detter J.C."/>
            <person name="Woyke T."/>
            <person name="Bristow J."/>
            <person name="Eisen J.A."/>
            <person name="Markowitz V."/>
            <person name="Hugenholtz P."/>
            <person name="Kyrpides N.C."/>
            <person name="Klenk H.P."/>
            <person name="Lapidus A."/>
        </authorList>
    </citation>
    <scope>NUCLEOTIDE SEQUENCE</scope>
    <source>
        <strain evidence="9 10">DSM 18011</strain>
    </source>
</reference>
<feature type="domain" description="Metalloprotease TldD/E N-terminal" evidence="6">
    <location>
        <begin position="70"/>
        <end position="134"/>
    </location>
</feature>
<evidence type="ECO:0000313" key="10">
    <source>
        <dbReference type="Proteomes" id="UP000018439"/>
    </source>
</evidence>
<evidence type="ECO:0000259" key="6">
    <source>
        <dbReference type="Pfam" id="PF01523"/>
    </source>
</evidence>
<organism evidence="9 10">
    <name type="scientific">Bacteroides coprosuis DSM 18011</name>
    <dbReference type="NCBI Taxonomy" id="679937"/>
    <lineage>
        <taxon>Bacteria</taxon>
        <taxon>Pseudomonadati</taxon>
        <taxon>Bacteroidota</taxon>
        <taxon>Bacteroidia</taxon>
        <taxon>Bacteroidales</taxon>
        <taxon>Bacteroidaceae</taxon>
        <taxon>Bacteroides</taxon>
    </lineage>
</organism>
<dbReference type="SUPFAM" id="SSF111283">
    <property type="entry name" value="Putative modulator of DNA gyrase, PmbA/TldD"/>
    <property type="match status" value="1"/>
</dbReference>
<dbReference type="HOGENOM" id="CLU_026425_1_0_10"/>
<feature type="domain" description="Metalloprotease TldD/E central" evidence="8">
    <location>
        <begin position="160"/>
        <end position="264"/>
    </location>
</feature>
<comment type="similarity">
    <text evidence="1">Belongs to the peptidase U62 family.</text>
</comment>
<dbReference type="InterPro" id="IPR002510">
    <property type="entry name" value="Metalloprtase-TldD/E_N"/>
</dbReference>
<dbReference type="AlphaFoldDB" id="F3ZRX1"/>
<proteinExistence type="inferred from homology"/>
<dbReference type="Pfam" id="PF19289">
    <property type="entry name" value="PmbA_TldD_3rd"/>
    <property type="match status" value="1"/>
</dbReference>
<evidence type="ECO:0000256" key="1">
    <source>
        <dbReference type="ARBA" id="ARBA00005836"/>
    </source>
</evidence>
<keyword evidence="2" id="KW-0645">Protease</keyword>
<dbReference type="InterPro" id="IPR051463">
    <property type="entry name" value="Peptidase_U62_metallo"/>
</dbReference>
<feature type="chain" id="PRO_5003309447" evidence="5">
    <location>
        <begin position="27"/>
        <end position="511"/>
    </location>
</feature>
<dbReference type="PIRSF" id="PIRSF004919">
    <property type="entry name" value="TldD"/>
    <property type="match status" value="1"/>
</dbReference>
<accession>F3ZRX1</accession>
<protein>
    <submittedName>
        <fullName evidence="9">Peptidase U62 modulator of DNA gyrase</fullName>
    </submittedName>
</protein>
<feature type="domain" description="Metalloprotease TldD/E C-terminal" evidence="7">
    <location>
        <begin position="276"/>
        <end position="509"/>
    </location>
</feature>
<evidence type="ECO:0000256" key="3">
    <source>
        <dbReference type="ARBA" id="ARBA00022801"/>
    </source>
</evidence>
<dbReference type="OrthoDB" id="9803213at2"/>
<dbReference type="InterPro" id="IPR045570">
    <property type="entry name" value="Metalloprtase-TldD/E_cen_dom"/>
</dbReference>
<dbReference type="Pfam" id="PF01523">
    <property type="entry name" value="PmbA_TldD_1st"/>
    <property type="match status" value="1"/>
</dbReference>
<sequence>MDRRKFLRSGGLVLLGSLAAPTIASATSLTESNKHKDEGTLMRAMNHFEVTQEDINKVLKAALEKGGDYADVFFEHSFNNNVGLQDGEVNRCSSNIDYGVGIRVVSGDQTGYAYVEHITLEEMLKAARTAARIAQGSRKVDPVALTEKVIKENYYPVTSPWEQVILKDKIPYLQKVNEKIFSLDNRVIKVVASLSDNTSHILFCNSEGVSYYDYRPMVSFTAFCVMKEGDRTENGYASRSYRRGFEFLTQDLMDIVAREAVENTSLSFKAIKPKGGEMPVVMGAGGSGILLHEAIGHAFEADFNRKNTSIFANQLNKKVCNKHISVIDDGTILYNRGSVNIDDEGVEGQKTYIVKEGVLTSYLHDRISAKHYGVEPTGNGRRESFRSMPIPRMRATYMEPGNYKEKDIIASVKKGVYVNQFTNGQVQIGAGDFTFFVKSGFLIENGKLTQPIKDINIIGNGPKALADITMVADNDIIDNGTWTCGKDGQSCPVTCGMPSALVSKLTVGGES</sequence>
<evidence type="ECO:0000259" key="7">
    <source>
        <dbReference type="Pfam" id="PF19289"/>
    </source>
</evidence>
<dbReference type="InterPro" id="IPR025502">
    <property type="entry name" value="TldD"/>
</dbReference>
<keyword evidence="4" id="KW-0482">Metalloprotease</keyword>
<keyword evidence="3" id="KW-0378">Hydrolase</keyword>
<dbReference type="InterPro" id="IPR035068">
    <property type="entry name" value="TldD/PmbA_N"/>
</dbReference>
<dbReference type="GO" id="GO:0005829">
    <property type="term" value="C:cytosol"/>
    <property type="evidence" value="ECO:0007669"/>
    <property type="project" value="TreeGrafter"/>
</dbReference>
<dbReference type="Pfam" id="PF19290">
    <property type="entry name" value="PmbA_TldD_2nd"/>
    <property type="match status" value="1"/>
</dbReference>
<keyword evidence="5" id="KW-0732">Signal</keyword>
<evidence type="ECO:0000256" key="4">
    <source>
        <dbReference type="ARBA" id="ARBA00023049"/>
    </source>
</evidence>
<gene>
    <name evidence="9" type="ORF">Bcop_0559</name>
</gene>
<dbReference type="InterPro" id="IPR036059">
    <property type="entry name" value="TldD/PmbA_sf"/>
</dbReference>
<dbReference type="PANTHER" id="PTHR30624:SF4">
    <property type="entry name" value="METALLOPROTEASE TLDD"/>
    <property type="match status" value="1"/>
</dbReference>
<dbReference type="EMBL" id="CM001167">
    <property type="protein sequence ID" value="EGJ70777.1"/>
    <property type="molecule type" value="Genomic_DNA"/>
</dbReference>
<dbReference type="Proteomes" id="UP000018439">
    <property type="component" value="Chromosome"/>
</dbReference>
<dbReference type="GO" id="GO:0008237">
    <property type="term" value="F:metallopeptidase activity"/>
    <property type="evidence" value="ECO:0007669"/>
    <property type="project" value="UniProtKB-KW"/>
</dbReference>
<name>F3ZRX1_9BACE</name>
<dbReference type="GO" id="GO:0006508">
    <property type="term" value="P:proteolysis"/>
    <property type="evidence" value="ECO:0007669"/>
    <property type="project" value="UniProtKB-KW"/>
</dbReference>
<evidence type="ECO:0000259" key="8">
    <source>
        <dbReference type="Pfam" id="PF19290"/>
    </source>
</evidence>
<evidence type="ECO:0000256" key="5">
    <source>
        <dbReference type="SAM" id="SignalP"/>
    </source>
</evidence>
<dbReference type="PANTHER" id="PTHR30624">
    <property type="entry name" value="UNCHARACTERIZED PROTEIN TLDD AND PMBA"/>
    <property type="match status" value="1"/>
</dbReference>